<dbReference type="PIRSF" id="PIRSF000904">
    <property type="entry name" value="FBPtase_SBPase"/>
    <property type="match status" value="1"/>
</dbReference>
<evidence type="ECO:0000256" key="2">
    <source>
        <dbReference type="ARBA" id="ARBA00001946"/>
    </source>
</evidence>
<evidence type="ECO:0000259" key="20">
    <source>
        <dbReference type="Pfam" id="PF18913"/>
    </source>
</evidence>
<keyword evidence="15" id="KW-1015">Disulfide bond</keyword>
<dbReference type="PANTHER" id="PTHR11556">
    <property type="entry name" value="FRUCTOSE-1,6-BISPHOSPHATASE-RELATED"/>
    <property type="match status" value="1"/>
</dbReference>
<comment type="similarity">
    <text evidence="5 18">Belongs to the FBPase class 1 family.</text>
</comment>
<keyword evidence="13" id="KW-0460">Magnesium</keyword>
<comment type="pathway">
    <text evidence="4">Carbohydrate biosynthesis; Calvin cycle.</text>
</comment>
<evidence type="ECO:0000256" key="10">
    <source>
        <dbReference type="ARBA" id="ARBA00022640"/>
    </source>
</evidence>
<dbReference type="InterPro" id="IPR033391">
    <property type="entry name" value="FBPase_N"/>
</dbReference>
<dbReference type="Pfam" id="PF00316">
    <property type="entry name" value="FBPase"/>
    <property type="match status" value="1"/>
</dbReference>
<dbReference type="GO" id="GO:0046872">
    <property type="term" value="F:metal ion binding"/>
    <property type="evidence" value="ECO:0007669"/>
    <property type="project" value="UniProtKB-KW"/>
</dbReference>
<comment type="subunit">
    <text evidence="6">Homotetramer.</text>
</comment>
<dbReference type="EC" id="3.1.3.11" evidence="7"/>
<dbReference type="HAMAP" id="MF_01855">
    <property type="entry name" value="FBPase_class1"/>
    <property type="match status" value="1"/>
</dbReference>
<dbReference type="GO" id="GO:0019253">
    <property type="term" value="P:reductive pentose-phosphate cycle"/>
    <property type="evidence" value="ECO:0007669"/>
    <property type="project" value="UniProtKB-KW"/>
</dbReference>
<keyword evidence="11" id="KW-0479">Metal-binding</keyword>
<dbReference type="OrthoDB" id="10256725at2759"/>
<evidence type="ECO:0000259" key="19">
    <source>
        <dbReference type="Pfam" id="PF00316"/>
    </source>
</evidence>
<feature type="domain" description="Fructose-1-6-bisphosphatase class 1 C-terminal" evidence="20">
    <location>
        <begin position="279"/>
        <end position="408"/>
    </location>
</feature>
<evidence type="ECO:0000256" key="8">
    <source>
        <dbReference type="ARBA" id="ARBA00022528"/>
    </source>
</evidence>
<dbReference type="GO" id="GO:0030388">
    <property type="term" value="P:fructose 1,6-bisphosphate metabolic process"/>
    <property type="evidence" value="ECO:0007669"/>
    <property type="project" value="UniProtKB-ARBA"/>
</dbReference>
<keyword evidence="8" id="KW-0150">Chloroplast</keyword>
<evidence type="ECO:0000256" key="18">
    <source>
        <dbReference type="RuleBase" id="RU000508"/>
    </source>
</evidence>
<dbReference type="InterPro" id="IPR028343">
    <property type="entry name" value="FBPtase"/>
</dbReference>
<evidence type="ECO:0000256" key="3">
    <source>
        <dbReference type="ARBA" id="ARBA00004229"/>
    </source>
</evidence>
<dbReference type="Gene3D" id="3.30.540.10">
    <property type="entry name" value="Fructose-1,6-Bisphosphatase, subunit A, domain 1"/>
    <property type="match status" value="1"/>
</dbReference>
<dbReference type="GO" id="GO:0005986">
    <property type="term" value="P:sucrose biosynthetic process"/>
    <property type="evidence" value="ECO:0007669"/>
    <property type="project" value="TreeGrafter"/>
</dbReference>
<evidence type="ECO:0000256" key="15">
    <source>
        <dbReference type="ARBA" id="ARBA00023157"/>
    </source>
</evidence>
<evidence type="ECO:0000256" key="11">
    <source>
        <dbReference type="ARBA" id="ARBA00022723"/>
    </source>
</evidence>
<feature type="domain" description="Fructose-1-6-bisphosphatase class I N-terminal" evidence="19">
    <location>
        <begin position="82"/>
        <end position="275"/>
    </location>
</feature>
<dbReference type="PRINTS" id="PR00115">
    <property type="entry name" value="F16BPHPHTASE"/>
</dbReference>
<keyword evidence="10" id="KW-0934">Plastid</keyword>
<evidence type="ECO:0000313" key="21">
    <source>
        <dbReference type="EMBL" id="KAE8099286.1"/>
    </source>
</evidence>
<evidence type="ECO:0000256" key="12">
    <source>
        <dbReference type="ARBA" id="ARBA00022801"/>
    </source>
</evidence>
<dbReference type="GO" id="GO:0006094">
    <property type="term" value="P:gluconeogenesis"/>
    <property type="evidence" value="ECO:0007669"/>
    <property type="project" value="TreeGrafter"/>
</dbReference>
<dbReference type="PANTHER" id="PTHR11556:SF18">
    <property type="entry name" value="FRUCTOSE-BISPHOSPHATASE"/>
    <property type="match status" value="1"/>
</dbReference>
<sequence>MVHATAASSSHALFSTSLSSSNFRVSPLHLGSKLIQTVASKATSKIPCKVVGSTVTVAETKAQKKDKKGEFQIENLTIWLLKQEQAGNIDAELTVVLSSISLACKQIASLLQRSSIINLTGAHGTINIQGEDQKKLDVISNELFCNCLRSSGRTGIIASEEEDVPVAVEETYSGHYIVVFDPIDGSANIDTALTTGSIFGIYGPDKQCLLDIDDDSTLDQAKQKCIIDVCQPGGNLLAAGYCLYSSSVVFTLSIGKGVFGFTLDPSYGEFVLTHENIKIPKSGKIYSFNEGNYDLWDENLKKYLTHLRQPGNNGKPYSGRYIGCLVGEIHRMLLYGGIYGNPKNKNSKNGNLRLLYECAPMSYLVEQAGGIATDGHQRILDIKPAEVHQRTPIFIGSPDEVEKLQAYLS</sequence>
<dbReference type="EMBL" id="CM017327">
    <property type="protein sequence ID" value="KAE8099286.1"/>
    <property type="molecule type" value="Genomic_DNA"/>
</dbReference>
<organism evidence="21 22">
    <name type="scientific">Carpinus fangiana</name>
    <dbReference type="NCBI Taxonomy" id="176857"/>
    <lineage>
        <taxon>Eukaryota</taxon>
        <taxon>Viridiplantae</taxon>
        <taxon>Streptophyta</taxon>
        <taxon>Embryophyta</taxon>
        <taxon>Tracheophyta</taxon>
        <taxon>Spermatophyta</taxon>
        <taxon>Magnoliopsida</taxon>
        <taxon>eudicotyledons</taxon>
        <taxon>Gunneridae</taxon>
        <taxon>Pentapetalae</taxon>
        <taxon>rosids</taxon>
        <taxon>fabids</taxon>
        <taxon>Fagales</taxon>
        <taxon>Betulaceae</taxon>
        <taxon>Carpinus</taxon>
    </lineage>
</organism>
<evidence type="ECO:0000256" key="14">
    <source>
        <dbReference type="ARBA" id="ARBA00022946"/>
    </source>
</evidence>
<gene>
    <name evidence="21" type="ORF">FH972_017279</name>
</gene>
<keyword evidence="22" id="KW-1185">Reference proteome</keyword>
<reference evidence="21 22" key="1">
    <citation type="submission" date="2019-06" db="EMBL/GenBank/DDBJ databases">
        <title>A chromosomal-level reference genome of Carpinus fangiana (Coryloideae, Betulaceae).</title>
        <authorList>
            <person name="Yang X."/>
            <person name="Wang Z."/>
            <person name="Zhang L."/>
            <person name="Hao G."/>
            <person name="Liu J."/>
            <person name="Yang Y."/>
        </authorList>
    </citation>
    <scope>NUCLEOTIDE SEQUENCE [LARGE SCALE GENOMIC DNA]</scope>
    <source>
        <strain evidence="21">Cfa_2016G</strain>
        <tissue evidence="21">Leaf</tissue>
    </source>
</reference>
<comment type="catalytic activity">
    <reaction evidence="1">
        <text>beta-D-fructose 1,6-bisphosphate + H2O = beta-D-fructose 6-phosphate + phosphate</text>
        <dbReference type="Rhea" id="RHEA:11064"/>
        <dbReference type="ChEBI" id="CHEBI:15377"/>
        <dbReference type="ChEBI" id="CHEBI:32966"/>
        <dbReference type="ChEBI" id="CHEBI:43474"/>
        <dbReference type="ChEBI" id="CHEBI:57634"/>
        <dbReference type="EC" id="3.1.3.11"/>
    </reaction>
</comment>
<dbReference type="InterPro" id="IPR000146">
    <property type="entry name" value="FBPase_class-1"/>
</dbReference>
<dbReference type="FunFam" id="3.40.190.80:FF:000001">
    <property type="entry name" value="Fructose-1,6-bisphosphatase class 1"/>
    <property type="match status" value="1"/>
</dbReference>
<accession>A0A5N6RLU6</accession>
<evidence type="ECO:0000256" key="7">
    <source>
        <dbReference type="ARBA" id="ARBA00013093"/>
    </source>
</evidence>
<dbReference type="GO" id="GO:0006002">
    <property type="term" value="P:fructose 6-phosphate metabolic process"/>
    <property type="evidence" value="ECO:0007669"/>
    <property type="project" value="TreeGrafter"/>
</dbReference>
<evidence type="ECO:0000256" key="16">
    <source>
        <dbReference type="ARBA" id="ARBA00023277"/>
    </source>
</evidence>
<evidence type="ECO:0000256" key="1">
    <source>
        <dbReference type="ARBA" id="ARBA00001273"/>
    </source>
</evidence>
<dbReference type="Pfam" id="PF18913">
    <property type="entry name" value="FBPase_C"/>
    <property type="match status" value="1"/>
</dbReference>
<dbReference type="GO" id="GO:0009507">
    <property type="term" value="C:chloroplast"/>
    <property type="evidence" value="ECO:0007669"/>
    <property type="project" value="UniProtKB-SubCell"/>
</dbReference>
<dbReference type="CDD" id="cd00354">
    <property type="entry name" value="FBPase"/>
    <property type="match status" value="1"/>
</dbReference>
<dbReference type="Gene3D" id="3.40.190.80">
    <property type="match status" value="1"/>
</dbReference>
<protein>
    <recommendedName>
        <fullName evidence="7">fructose-bisphosphatase</fullName>
        <ecNumber evidence="7">3.1.3.11</ecNumber>
    </recommendedName>
    <alternativeName>
        <fullName evidence="17">D-fructose-1,6-bisphosphate 1-phosphohydrolase</fullName>
    </alternativeName>
</protein>
<keyword evidence="14" id="KW-0809">Transit peptide</keyword>
<keyword evidence="12 18" id="KW-0378">Hydrolase</keyword>
<evidence type="ECO:0000256" key="5">
    <source>
        <dbReference type="ARBA" id="ARBA00010941"/>
    </source>
</evidence>
<dbReference type="InterPro" id="IPR044015">
    <property type="entry name" value="FBPase_C_dom"/>
</dbReference>
<dbReference type="SUPFAM" id="SSF56655">
    <property type="entry name" value="Carbohydrate phosphatase"/>
    <property type="match status" value="1"/>
</dbReference>
<evidence type="ECO:0000256" key="4">
    <source>
        <dbReference type="ARBA" id="ARBA00005215"/>
    </source>
</evidence>
<name>A0A5N6RLU6_9ROSI</name>
<dbReference type="GO" id="GO:0042132">
    <property type="term" value="F:fructose 1,6-bisphosphate 1-phosphatase activity"/>
    <property type="evidence" value="ECO:0007669"/>
    <property type="project" value="UniProtKB-EC"/>
</dbReference>
<evidence type="ECO:0000256" key="6">
    <source>
        <dbReference type="ARBA" id="ARBA00011881"/>
    </source>
</evidence>
<evidence type="ECO:0000256" key="17">
    <source>
        <dbReference type="ARBA" id="ARBA00032973"/>
    </source>
</evidence>
<keyword evidence="9" id="KW-0113">Calvin cycle</keyword>
<evidence type="ECO:0000256" key="9">
    <source>
        <dbReference type="ARBA" id="ARBA00022567"/>
    </source>
</evidence>
<dbReference type="PIRSF" id="PIRSF500210">
    <property type="entry name" value="FBPtase"/>
    <property type="match status" value="1"/>
</dbReference>
<comment type="cofactor">
    <cofactor evidence="2">
        <name>Mg(2+)</name>
        <dbReference type="ChEBI" id="CHEBI:18420"/>
    </cofactor>
</comment>
<proteinExistence type="inferred from homology"/>
<evidence type="ECO:0000313" key="22">
    <source>
        <dbReference type="Proteomes" id="UP000327013"/>
    </source>
</evidence>
<comment type="subcellular location">
    <subcellularLocation>
        <location evidence="3">Plastid</location>
        <location evidence="3">Chloroplast</location>
    </subcellularLocation>
</comment>
<dbReference type="AlphaFoldDB" id="A0A5N6RLU6"/>
<dbReference type="GO" id="GO:0005829">
    <property type="term" value="C:cytosol"/>
    <property type="evidence" value="ECO:0007669"/>
    <property type="project" value="TreeGrafter"/>
</dbReference>
<evidence type="ECO:0000256" key="13">
    <source>
        <dbReference type="ARBA" id="ARBA00022842"/>
    </source>
</evidence>
<keyword evidence="16 18" id="KW-0119">Carbohydrate metabolism</keyword>
<dbReference type="Proteomes" id="UP000327013">
    <property type="component" value="Chromosome 7"/>
</dbReference>
<dbReference type="FunFam" id="3.30.540.10:FF:000014">
    <property type="entry name" value="Fructose-1,6-bisphosphatase, chloroplastic"/>
    <property type="match status" value="1"/>
</dbReference>
<dbReference type="GO" id="GO:0006000">
    <property type="term" value="P:fructose metabolic process"/>
    <property type="evidence" value="ECO:0007669"/>
    <property type="project" value="TreeGrafter"/>
</dbReference>